<feature type="region of interest" description="Disordered" evidence="4">
    <location>
        <begin position="219"/>
        <end position="242"/>
    </location>
</feature>
<dbReference type="SUPFAM" id="SSF57850">
    <property type="entry name" value="RING/U-box"/>
    <property type="match status" value="1"/>
</dbReference>
<dbReference type="Pfam" id="PF25454">
    <property type="entry name" value="zf-C3HC4_IRF-2BP1_2"/>
    <property type="match status" value="1"/>
</dbReference>
<dbReference type="InterPro" id="IPR022750">
    <property type="entry name" value="IRF-2BP1_2-like_Znf"/>
</dbReference>
<evidence type="ECO:0000313" key="8">
    <source>
        <dbReference type="Proteomes" id="UP000494040"/>
    </source>
</evidence>
<name>A0A8I6S9L6_CIMLE</name>
<dbReference type="GeneID" id="106670170"/>
<feature type="compositionally biased region" description="Basic and acidic residues" evidence="4">
    <location>
        <begin position="233"/>
        <end position="242"/>
    </location>
</feature>
<reference evidence="7" key="1">
    <citation type="submission" date="2022-01" db="UniProtKB">
        <authorList>
            <consortium name="EnsemblMetazoa"/>
        </authorList>
    </citation>
    <scope>IDENTIFICATION</scope>
</reference>
<feature type="compositionally biased region" description="Low complexity" evidence="4">
    <location>
        <begin position="382"/>
        <end position="451"/>
    </location>
</feature>
<dbReference type="Pfam" id="PF11261">
    <property type="entry name" value="IRF-2BP1_2"/>
    <property type="match status" value="1"/>
</dbReference>
<dbReference type="InterPro" id="IPR057414">
    <property type="entry name" value="Zf-C3HC4_IRF-2BP1_2"/>
</dbReference>
<evidence type="ECO:0000259" key="5">
    <source>
        <dbReference type="Pfam" id="PF11261"/>
    </source>
</evidence>
<comment type="subcellular location">
    <subcellularLocation>
        <location evidence="1">Nucleus</location>
    </subcellularLocation>
</comment>
<dbReference type="CTD" id="32205"/>
<proteinExistence type="inferred from homology"/>
<dbReference type="AlphaFoldDB" id="A0A8I6S9L6"/>
<evidence type="ECO:0000256" key="4">
    <source>
        <dbReference type="SAM" id="MobiDB-lite"/>
    </source>
</evidence>
<evidence type="ECO:0000259" key="6">
    <source>
        <dbReference type="Pfam" id="PF25454"/>
    </source>
</evidence>
<feature type="region of interest" description="Disordered" evidence="4">
    <location>
        <begin position="303"/>
        <end position="451"/>
    </location>
</feature>
<dbReference type="OrthoDB" id="10065080at2759"/>
<evidence type="ECO:0000313" key="7">
    <source>
        <dbReference type="EnsemblMetazoa" id="XP_014255742.1"/>
    </source>
</evidence>
<organism evidence="7 8">
    <name type="scientific">Cimex lectularius</name>
    <name type="common">Bed bug</name>
    <name type="synonym">Acanthia lectularia</name>
    <dbReference type="NCBI Taxonomy" id="79782"/>
    <lineage>
        <taxon>Eukaryota</taxon>
        <taxon>Metazoa</taxon>
        <taxon>Ecdysozoa</taxon>
        <taxon>Arthropoda</taxon>
        <taxon>Hexapoda</taxon>
        <taxon>Insecta</taxon>
        <taxon>Pterygota</taxon>
        <taxon>Neoptera</taxon>
        <taxon>Paraneoptera</taxon>
        <taxon>Hemiptera</taxon>
        <taxon>Heteroptera</taxon>
        <taxon>Panheteroptera</taxon>
        <taxon>Cimicomorpha</taxon>
        <taxon>Cimicidae</taxon>
        <taxon>Cimex</taxon>
    </lineage>
</organism>
<dbReference type="CDD" id="cd16511">
    <property type="entry name" value="vRING-HC_IRF2BP1-like"/>
    <property type="match status" value="1"/>
</dbReference>
<dbReference type="KEGG" id="clec:106670170"/>
<feature type="region of interest" description="Disordered" evidence="4">
    <location>
        <begin position="63"/>
        <end position="99"/>
    </location>
</feature>
<feature type="compositionally biased region" description="Low complexity" evidence="4">
    <location>
        <begin position="313"/>
        <end position="349"/>
    </location>
</feature>
<feature type="compositionally biased region" description="Polar residues" evidence="4">
    <location>
        <begin position="154"/>
        <end position="169"/>
    </location>
</feature>
<feature type="domain" description="Interferon regulatory factor 2-binding protein 1/2-like C3HC4 zinc finger" evidence="6">
    <location>
        <begin position="458"/>
        <end position="529"/>
    </location>
</feature>
<feature type="region of interest" description="Disordered" evidence="4">
    <location>
        <begin position="154"/>
        <end position="174"/>
    </location>
</feature>
<sequence>MVKMSVMQMSKRQHCYLCDLPRMPWAMLNDFSEAVCRGCVNYEGTDRIEVVLETARQMKRAHGFQEGRSGTSASHHHGVAGKSATLHRSGGGSHESSHQNGVASLEVVGIGIPPAAHTRQSGQQQQQPPQPGAPLYNALHHPRAGLLAEYSTQQIRTSSSNQMPRTMSTEGEHDMALPRPAGIRLTTASTHITTHHIPQGHSRPGSLPPQNIALKRGLSAGEDEDHHSSHHNHNGESSKRMMTVEDHANRPPLTRGESLPAVSLAVPFGDRSYKTEAKLTVRAPSFDTATTFKLNGYPPSAVINVSNGGGGSPSPLGTRTSSPPEQTTVQPQGGTTGPAANAAPNTGNGSSQSPMAALMSVADNLPPGSPRSAGGSPPGPAATPAAPRSASRSSQHSPNSSGSTSGSGRRSSGSRHVSSTTVTSSESGANANGSGNAASGEQGSETAASAPAPATTTLKCTLCQERLEDTHFVQCPSVPQHKFCFPCSRDSIKRQGAGSEVYCPSGEKCPLANSNVPWAFMQGEIATILGDEFNKAKKERDT</sequence>
<accession>A0A8I6S9L6</accession>
<evidence type="ECO:0000256" key="1">
    <source>
        <dbReference type="ARBA" id="ARBA00004123"/>
    </source>
</evidence>
<feature type="region of interest" description="Disordered" evidence="4">
    <location>
        <begin position="116"/>
        <end position="138"/>
    </location>
</feature>
<dbReference type="Proteomes" id="UP000494040">
    <property type="component" value="Unassembled WGS sequence"/>
</dbReference>
<dbReference type="InterPro" id="IPR044882">
    <property type="entry name" value="I2BP1/2_C3HC4-RING_sf"/>
</dbReference>
<evidence type="ECO:0000256" key="2">
    <source>
        <dbReference type="ARBA" id="ARBA00010802"/>
    </source>
</evidence>
<dbReference type="OMA" id="GAQMNVP"/>
<evidence type="ECO:0000256" key="3">
    <source>
        <dbReference type="ARBA" id="ARBA00023242"/>
    </source>
</evidence>
<dbReference type="GO" id="GO:0003714">
    <property type="term" value="F:transcription corepressor activity"/>
    <property type="evidence" value="ECO:0007669"/>
    <property type="project" value="TreeGrafter"/>
</dbReference>
<dbReference type="EnsemblMetazoa" id="XM_014400256.2">
    <property type="protein sequence ID" value="XP_014255742.1"/>
    <property type="gene ID" value="LOC106670170"/>
</dbReference>
<dbReference type="PANTHER" id="PTHR10816:SF19">
    <property type="entry name" value="PROTEIN INTERACTING WITH TTK69 AND SIN3A, ISOFORM D"/>
    <property type="match status" value="1"/>
</dbReference>
<dbReference type="Gene3D" id="1.10.10.1580">
    <property type="entry name" value="Interferon regulatory factor 2-binding protein"/>
    <property type="match status" value="1"/>
</dbReference>
<dbReference type="RefSeq" id="XP_014255742.1">
    <property type="nucleotide sequence ID" value="XM_014400256.2"/>
</dbReference>
<keyword evidence="3" id="KW-0539">Nucleus</keyword>
<dbReference type="GO" id="GO:0005634">
    <property type="term" value="C:nucleus"/>
    <property type="evidence" value="ECO:0007669"/>
    <property type="project" value="UniProtKB-SubCell"/>
</dbReference>
<dbReference type="FunFam" id="1.10.10.1580:FF:000001">
    <property type="entry name" value="interferon regulatory factor 2-binding protein 2"/>
    <property type="match status" value="1"/>
</dbReference>
<dbReference type="GO" id="GO:0006357">
    <property type="term" value="P:regulation of transcription by RNA polymerase II"/>
    <property type="evidence" value="ECO:0007669"/>
    <property type="project" value="TreeGrafter"/>
</dbReference>
<comment type="similarity">
    <text evidence="2">Belongs to the IRF2BP family.</text>
</comment>
<dbReference type="PANTHER" id="PTHR10816">
    <property type="entry name" value="MYELIN TRANSCRIPTION FACTOR 1-RELATED"/>
    <property type="match status" value="1"/>
</dbReference>
<protein>
    <submittedName>
        <fullName evidence="7">Uncharacterized protein</fullName>
    </submittedName>
</protein>
<keyword evidence="8" id="KW-1185">Reference proteome</keyword>
<feature type="domain" description="Interferon regulatory factor 2-binding protein 1/2-like zinc finger" evidence="5">
    <location>
        <begin position="11"/>
        <end position="62"/>
    </location>
</feature>